<keyword evidence="1" id="KW-0812">Transmembrane</keyword>
<sequence>MNIALGAFILTLLFLPAISFRMSVNREENLKELLGTLSFTDSIWVFSLIPIFIHVLLLLTLFIFGLYVKFDLILNILYSNKDFPIDNRVFGHDVLSFLAYCFVAILTGYLLGLLVNRLELRYGWITRLLGLGNEWYEVFEGIVFNENGERQKTASIDVTYVSVLSNTKESTVIYSGILVNYYYKPRSTELDYLVLQQATRRDLRKEHVNQGARSRDYYSAKTGQPVPIPGEYFIVPMSQVLNINVSYLSIVNGNGVKPAV</sequence>
<dbReference type="RefSeq" id="WP_116847953.1">
    <property type="nucleotide sequence ID" value="NZ_QTJU01000004.1"/>
</dbReference>
<proteinExistence type="predicted"/>
<keyword evidence="1" id="KW-1133">Transmembrane helix</keyword>
<comment type="caution">
    <text evidence="2">The sequence shown here is derived from an EMBL/GenBank/DDBJ whole genome shotgun (WGS) entry which is preliminary data.</text>
</comment>
<evidence type="ECO:0000256" key="1">
    <source>
        <dbReference type="SAM" id="Phobius"/>
    </source>
</evidence>
<gene>
    <name evidence="2" type="ORF">DXN05_14385</name>
</gene>
<reference evidence="2 3" key="1">
    <citation type="submission" date="2018-08" db="EMBL/GenBank/DDBJ databases">
        <title>Chitinophagaceae sp. K23C18032701, a novel bacterium isolated from forest soil.</title>
        <authorList>
            <person name="Wang C."/>
        </authorList>
    </citation>
    <scope>NUCLEOTIDE SEQUENCE [LARGE SCALE GENOMIC DNA]</scope>
    <source>
        <strain evidence="2 3">K23C18032701</strain>
    </source>
</reference>
<keyword evidence="3" id="KW-1185">Reference proteome</keyword>
<dbReference type="OrthoDB" id="640869at2"/>
<keyword evidence="1" id="KW-0472">Membrane</keyword>
<dbReference type="Proteomes" id="UP000261284">
    <property type="component" value="Unassembled WGS sequence"/>
</dbReference>
<accession>A0A3E1NIW9</accession>
<protein>
    <submittedName>
        <fullName evidence="2">Uncharacterized protein</fullName>
    </submittedName>
</protein>
<feature type="transmembrane region" description="Helical" evidence="1">
    <location>
        <begin position="43"/>
        <end position="68"/>
    </location>
</feature>
<evidence type="ECO:0000313" key="3">
    <source>
        <dbReference type="Proteomes" id="UP000261284"/>
    </source>
</evidence>
<evidence type="ECO:0000313" key="2">
    <source>
        <dbReference type="EMBL" id="RFM27877.1"/>
    </source>
</evidence>
<feature type="transmembrane region" description="Helical" evidence="1">
    <location>
        <begin position="89"/>
        <end position="111"/>
    </location>
</feature>
<dbReference type="EMBL" id="QTJU01000004">
    <property type="protein sequence ID" value="RFM27877.1"/>
    <property type="molecule type" value="Genomic_DNA"/>
</dbReference>
<dbReference type="AlphaFoldDB" id="A0A3E1NIW9"/>
<organism evidence="2 3">
    <name type="scientific">Deminuibacter soli</name>
    <dbReference type="NCBI Taxonomy" id="2291815"/>
    <lineage>
        <taxon>Bacteria</taxon>
        <taxon>Pseudomonadati</taxon>
        <taxon>Bacteroidota</taxon>
        <taxon>Chitinophagia</taxon>
        <taxon>Chitinophagales</taxon>
        <taxon>Chitinophagaceae</taxon>
        <taxon>Deminuibacter</taxon>
    </lineage>
</organism>
<name>A0A3E1NIW9_9BACT</name>